<evidence type="ECO:0000313" key="1">
    <source>
        <dbReference type="EMBL" id="CAG8809773.1"/>
    </source>
</evidence>
<dbReference type="OrthoDB" id="2483778at2759"/>
<evidence type="ECO:0000313" key="2">
    <source>
        <dbReference type="Proteomes" id="UP000789405"/>
    </source>
</evidence>
<accession>A0A9N9K4H0</accession>
<feature type="non-terminal residue" evidence="1">
    <location>
        <position position="1"/>
    </location>
</feature>
<organism evidence="1 2">
    <name type="scientific">Dentiscutata erythropus</name>
    <dbReference type="NCBI Taxonomy" id="1348616"/>
    <lineage>
        <taxon>Eukaryota</taxon>
        <taxon>Fungi</taxon>
        <taxon>Fungi incertae sedis</taxon>
        <taxon>Mucoromycota</taxon>
        <taxon>Glomeromycotina</taxon>
        <taxon>Glomeromycetes</taxon>
        <taxon>Diversisporales</taxon>
        <taxon>Gigasporaceae</taxon>
        <taxon>Dentiscutata</taxon>
    </lineage>
</organism>
<dbReference type="EMBL" id="CAJVPY010045498">
    <property type="protein sequence ID" value="CAG8809773.1"/>
    <property type="molecule type" value="Genomic_DNA"/>
</dbReference>
<comment type="caution">
    <text evidence="1">The sequence shown here is derived from an EMBL/GenBank/DDBJ whole genome shotgun (WGS) entry which is preliminary data.</text>
</comment>
<reference evidence="1" key="1">
    <citation type="submission" date="2021-06" db="EMBL/GenBank/DDBJ databases">
        <authorList>
            <person name="Kallberg Y."/>
            <person name="Tangrot J."/>
            <person name="Rosling A."/>
        </authorList>
    </citation>
    <scope>NUCLEOTIDE SEQUENCE</scope>
    <source>
        <strain evidence="1">MA453B</strain>
    </source>
</reference>
<sequence length="137" mass="15876">MVSDINLSLLKSRLLKKRNKRWHKIKKNEHDSIKEEIQSLLLTPIPLQASFSFQKNLSKLSTILDKSVSISCPSTFSTFYEYEIPSNATAQKAVNEKIKNSKAKIIEFEFLFNLATDISIRNNLSIRIQEYKEIINE</sequence>
<dbReference type="AlphaFoldDB" id="A0A9N9K4H0"/>
<protein>
    <submittedName>
        <fullName evidence="1">9141_t:CDS:1</fullName>
    </submittedName>
</protein>
<feature type="non-terminal residue" evidence="1">
    <location>
        <position position="137"/>
    </location>
</feature>
<dbReference type="Proteomes" id="UP000789405">
    <property type="component" value="Unassembled WGS sequence"/>
</dbReference>
<name>A0A9N9K4H0_9GLOM</name>
<proteinExistence type="predicted"/>
<keyword evidence="2" id="KW-1185">Reference proteome</keyword>
<gene>
    <name evidence="1" type="ORF">DERYTH_LOCUS25163</name>
</gene>